<name>R7ZKC4_LYSSH</name>
<accession>R7ZKC4</accession>
<dbReference type="AlphaFoldDB" id="R7ZKC4"/>
<reference evidence="1 2" key="1">
    <citation type="submission" date="2013-04" db="EMBL/GenBank/DDBJ databases">
        <title>Draft genome of the heavy metal tolerant bacterium Lysinibacillus sphaericus strain OT4b.31.</title>
        <authorList>
            <person name="Pena-Montenegro T.D."/>
            <person name="Dussan J."/>
        </authorList>
    </citation>
    <scope>NUCLEOTIDE SEQUENCE [LARGE SCALE GENOMIC DNA]</scope>
    <source>
        <strain evidence="1 2">OT4b.31</strain>
    </source>
</reference>
<organism evidence="1 2">
    <name type="scientific">Lysinibacillus sphaericus OT4b.31</name>
    <dbReference type="NCBI Taxonomy" id="1285586"/>
    <lineage>
        <taxon>Bacteria</taxon>
        <taxon>Bacillati</taxon>
        <taxon>Bacillota</taxon>
        <taxon>Bacilli</taxon>
        <taxon>Bacillales</taxon>
        <taxon>Bacillaceae</taxon>
        <taxon>Lysinibacillus</taxon>
    </lineage>
</organism>
<dbReference type="EMBL" id="AQPX01000002">
    <property type="protein sequence ID" value="EON74550.1"/>
    <property type="molecule type" value="Genomic_DNA"/>
</dbReference>
<evidence type="ECO:0000313" key="2">
    <source>
        <dbReference type="Proteomes" id="UP000013911"/>
    </source>
</evidence>
<sequence>MCGCEEKYGMRWTTFRRIKKLSMQAVLTFTAMDLKKLVYGHSKVLKWQKLVKRSVILSLIVAICNYYF</sequence>
<dbReference type="Proteomes" id="UP000013911">
    <property type="component" value="Unassembled WGS sequence"/>
</dbReference>
<comment type="caution">
    <text evidence="1">The sequence shown here is derived from an EMBL/GenBank/DDBJ whole genome shotgun (WGS) entry which is preliminary data.</text>
</comment>
<gene>
    <name evidence="1" type="ORF">H131_00561</name>
</gene>
<dbReference type="HOGENOM" id="CLU_2788970_0_0_9"/>
<proteinExistence type="predicted"/>
<evidence type="ECO:0000313" key="1">
    <source>
        <dbReference type="EMBL" id="EON74550.1"/>
    </source>
</evidence>
<protein>
    <submittedName>
        <fullName evidence="1">Transposase</fullName>
    </submittedName>
</protein>